<feature type="domain" description="DUF11" evidence="1">
    <location>
        <begin position="1354"/>
        <end position="1467"/>
    </location>
</feature>
<reference evidence="3" key="1">
    <citation type="submission" date="2019-04" db="EMBL/GenBank/DDBJ databases">
        <title>Evolution of Biomass-Degrading Anaerobic Consortia Revealed by Metagenomics.</title>
        <authorList>
            <person name="Peng X."/>
        </authorList>
    </citation>
    <scope>NUCLEOTIDE SEQUENCE</scope>
    <source>
        <strain evidence="3">SIG12</strain>
    </source>
</reference>
<dbReference type="Gene3D" id="2.60.40.740">
    <property type="match status" value="1"/>
</dbReference>
<name>A0A8T3VMP8_9EURY</name>
<protein>
    <submittedName>
        <fullName evidence="3">DUF11 domain-containing protein</fullName>
    </submittedName>
</protein>
<dbReference type="PANTHER" id="PTHR34819">
    <property type="entry name" value="LARGE CYSTEINE-RICH PERIPLASMIC PROTEIN OMCB"/>
    <property type="match status" value="1"/>
</dbReference>
<dbReference type="RefSeq" id="WP_303737679.1">
    <property type="nucleotide sequence ID" value="NZ_SUTE01000081.1"/>
</dbReference>
<accession>A0A8T3VMP8</accession>
<evidence type="ECO:0000313" key="3">
    <source>
        <dbReference type="EMBL" id="MBE6506031.1"/>
    </source>
</evidence>
<feature type="domain" description="DUF11" evidence="1">
    <location>
        <begin position="1239"/>
        <end position="1334"/>
    </location>
</feature>
<dbReference type="InterPro" id="IPR006626">
    <property type="entry name" value="PbH1"/>
</dbReference>
<dbReference type="Gene3D" id="2.160.20.10">
    <property type="entry name" value="Single-stranded right-handed beta-helix, Pectin lyase-like"/>
    <property type="match status" value="1"/>
</dbReference>
<organism evidence="3 4">
    <name type="scientific">Methanobrevibacter millerae</name>
    <dbReference type="NCBI Taxonomy" id="230361"/>
    <lineage>
        <taxon>Archaea</taxon>
        <taxon>Methanobacteriati</taxon>
        <taxon>Methanobacteriota</taxon>
        <taxon>Methanomada group</taxon>
        <taxon>Methanobacteria</taxon>
        <taxon>Methanobacteriales</taxon>
        <taxon>Methanobacteriaceae</taxon>
        <taxon>Methanobrevibacter</taxon>
    </lineage>
</organism>
<comment type="caution">
    <text evidence="3">The sequence shown here is derived from an EMBL/GenBank/DDBJ whole genome shotgun (WGS) entry which is preliminary data.</text>
</comment>
<dbReference type="InterPro" id="IPR012334">
    <property type="entry name" value="Pectin_lyas_fold"/>
</dbReference>
<sequence length="1695" mass="181151">MINKKIIIISLLILILMSVQCVSASDNTDINLIGDNGDYGVLKAPTETQTYTDLKNLIDNDNTGEITLEYNYKFNNGNDPKTGINITKDLVINGNGSTIDGQDASSLFNISSGVTVTLKNLTIIKAAYKEGYAADTFVAYPAITSKGVLNIQDCTFDSIKPAENWMDHVQNANGSVIYSTNDVNILDSTFSNNWVATSAIIYTTGCVSVKGSEFENNIAYGDDYKGAVIYTEGGIDLIEDCTFDSNGKDGKGSGGAIYIANESAVTSIKGSTFNDNHAINGSVIYTEGGIDLIEDCTFDSNGKNGVGYGGAIYIANESAVTSIKDSTFEYNFANTGGVIYTEGKIDAIEDSTFSGDMAIVGGVLYTKAVNTIDNSDFDNCGYYTDTSKGAIYITGSDDLTVTDSTFTMCNGGEGGAIYTHGGVSLTDCEITECTADSYQLITKGAVYADGDVYIERTLITDNFAGEGSAVYTNSSLTIKNCNNIQDNGLFVQHVTSRGGVFYAKGDVNIENTTFGANYANLAGGAVYSEGDITFYNSSVNGSEASKQNGDGGFIYAEGNIAVENSTVASIYMKVGDQIQSSYSGAVYAGGNITVRNSTFDGTNGNEDHSIGGAIRAEGNAVIYDSNFTNNRAQKYGALLVDGTLDIYNTNFINNTHGVAFGEGRTIVNNTNFINNTGGALLNGRVIGTNSTLNITNSNVLWTYGQSGTFNGTVFSEGNLYIENCTLNHNHAYAASSTGLVICTHSNATVINCEFYENAFSGQDCYGGDIYAGQNAYVLNSTFSNSTVYGGQGNTHGLVVYANDNITFINSSVDDVYSLNSEHGALSGNYVTVSNSNFTNVLGFKAHGAAIHANVANVSDSLFYNIDSTDNVDHGGAIYANNTYAYRNNFTYCHAGEGAAIFSENHTEAIENIFINNMAQFSGQAIFTTTGVIEYNVLLNNSDIQWGAACDVAFAGSTVDSLELNWWGLNEPFSIYGKDRAKTNVGHQGSGGDDFLPDTWVIMGFNLTDGDFNIGEGVNLTTTLNQYYNNTTSEGSKIHDLNHNIAKRTVIYKVNNQTADEQIGWFSHDTATIINQDYVLYSNNNFLKHNVSSTIDYQTLYLGVVQFYVNVTKTVTNLTPNVDDEITYTIKVNNTDTTNYSDPSAVIINPIKELNITITDKLDPRLKFVSANDTNYNPSTGEWFIENLAINGNISLNITVKVLKGGNITNYANVTKINDTVLTHPYGANVTIQVPLVYKLDVNKTVNKKEVVLGDTVTFTINVTNIGSGNLTTIVVNDTLPSGFKFISSDNPGYDNDTGLLIIDELKEEGSVVFHILAKTTAEGLLTNNVNATCNENQTLVKSSASVDVKPFVNLTVNKTVNVTAADVVLVGDKLNYTITVKNVGLSTATDVNVTDVVDTSLVEVVTGESSSGYGSVVANGWRIASLAPDAESTLYLVVKVIGNGTISNSVNVSCSENKTNVTNSSVDVDADPFVNLTVNKTVNVTEVVVGDKIKYTIVVANKGLSNATDVKVIDVVDTNFVEIDIAETSSGYDSSINGWVVSSLEAGKDTTLYLVVKVIANGTISNSVNVSCSENDTNVTNSSVDVDADPNSGLSITKYANVTQAVVGDLIEYTIIVNNNGLSDATDVKVWDILPTTVEYDSGAQDYNENTRNASWTIDKIEAGKSATVTFVVNVTAVGNITNTAFANSEENKTV</sequence>
<evidence type="ECO:0000313" key="4">
    <source>
        <dbReference type="Proteomes" id="UP000762703"/>
    </source>
</evidence>
<proteinExistence type="predicted"/>
<feature type="domain" description="Right handed beta helix" evidence="2">
    <location>
        <begin position="311"/>
        <end position="482"/>
    </location>
</feature>
<dbReference type="InterPro" id="IPR039448">
    <property type="entry name" value="Beta_helix"/>
</dbReference>
<dbReference type="Pfam" id="PF01345">
    <property type="entry name" value="DUF11"/>
    <property type="match status" value="5"/>
</dbReference>
<feature type="non-terminal residue" evidence="3">
    <location>
        <position position="1695"/>
    </location>
</feature>
<feature type="domain" description="DUF11" evidence="1">
    <location>
        <begin position="1109"/>
        <end position="1219"/>
    </location>
</feature>
<dbReference type="Gene3D" id="2.60.40.10">
    <property type="entry name" value="Immunoglobulins"/>
    <property type="match status" value="1"/>
</dbReference>
<dbReference type="PANTHER" id="PTHR34819:SF3">
    <property type="entry name" value="CELL SURFACE PROTEIN"/>
    <property type="match status" value="1"/>
</dbReference>
<dbReference type="NCBIfam" id="TIGR01451">
    <property type="entry name" value="B_ant_repeat"/>
    <property type="match status" value="4"/>
</dbReference>
<feature type="domain" description="DUF11" evidence="1">
    <location>
        <begin position="1476"/>
        <end position="1586"/>
    </location>
</feature>
<dbReference type="InterPro" id="IPR001434">
    <property type="entry name" value="OmcB-like_DUF11"/>
</dbReference>
<dbReference type="InterPro" id="IPR047589">
    <property type="entry name" value="DUF11_rpt"/>
</dbReference>
<dbReference type="Proteomes" id="UP000762703">
    <property type="component" value="Unassembled WGS sequence"/>
</dbReference>
<dbReference type="InterPro" id="IPR011050">
    <property type="entry name" value="Pectin_lyase_fold/virulence"/>
</dbReference>
<dbReference type="InterPro" id="IPR051172">
    <property type="entry name" value="Chlamydia_OmcB"/>
</dbReference>
<feature type="domain" description="DUF11" evidence="1">
    <location>
        <begin position="1594"/>
        <end position="1691"/>
    </location>
</feature>
<dbReference type="SUPFAM" id="SSF51126">
    <property type="entry name" value="Pectin lyase-like"/>
    <property type="match status" value="4"/>
</dbReference>
<evidence type="ECO:0000259" key="2">
    <source>
        <dbReference type="Pfam" id="PF13229"/>
    </source>
</evidence>
<dbReference type="SMART" id="SM00710">
    <property type="entry name" value="PbH1"/>
    <property type="match status" value="16"/>
</dbReference>
<dbReference type="EMBL" id="SUTE01000081">
    <property type="protein sequence ID" value="MBE6506031.1"/>
    <property type="molecule type" value="Genomic_DNA"/>
</dbReference>
<dbReference type="Pfam" id="PF13229">
    <property type="entry name" value="Beta_helix"/>
    <property type="match status" value="1"/>
</dbReference>
<dbReference type="InterPro" id="IPR013783">
    <property type="entry name" value="Ig-like_fold"/>
</dbReference>
<evidence type="ECO:0000259" key="1">
    <source>
        <dbReference type="Pfam" id="PF01345"/>
    </source>
</evidence>
<gene>
    <name evidence="3" type="ORF">E7Z73_09920</name>
</gene>